<dbReference type="InterPro" id="IPR037321">
    <property type="entry name" value="KIN17-like"/>
</dbReference>
<evidence type="ECO:0000313" key="2">
    <source>
        <dbReference type="EMBL" id="GMM47916.1"/>
    </source>
</evidence>
<dbReference type="PANTHER" id="PTHR12805:SF0">
    <property type="entry name" value="DNA_RNA-BINDING PROTEIN KIN17"/>
    <property type="match status" value="1"/>
</dbReference>
<protein>
    <submittedName>
        <fullName evidence="2">Rts2 protein</fullName>
    </submittedName>
</protein>
<feature type="domain" description="DNA/RNA-binding protein Kin17 WH-like" evidence="1">
    <location>
        <begin position="57"/>
        <end position="198"/>
    </location>
</feature>
<dbReference type="InterPro" id="IPR056767">
    <property type="entry name" value="C2H2-Znf_KIN17"/>
</dbReference>
<name>A0AAV5R9G7_PICKL</name>
<dbReference type="GO" id="GO:0003690">
    <property type="term" value="F:double-stranded DNA binding"/>
    <property type="evidence" value="ECO:0007669"/>
    <property type="project" value="TreeGrafter"/>
</dbReference>
<dbReference type="AlphaFoldDB" id="A0AAV5R9G7"/>
<dbReference type="InterPro" id="IPR038254">
    <property type="entry name" value="KIN17_WH-like_sf"/>
</dbReference>
<dbReference type="Pfam" id="PF10357">
    <property type="entry name" value="WH_KIN17"/>
    <property type="match status" value="1"/>
</dbReference>
<dbReference type="SMART" id="SM01253">
    <property type="entry name" value="Kin17_mid"/>
    <property type="match status" value="1"/>
</dbReference>
<dbReference type="EMBL" id="BTGB01000009">
    <property type="protein sequence ID" value="GMM47916.1"/>
    <property type="molecule type" value="Genomic_DNA"/>
</dbReference>
<organism evidence="2 3">
    <name type="scientific">Pichia kluyveri</name>
    <name type="common">Yeast</name>
    <dbReference type="NCBI Taxonomy" id="36015"/>
    <lineage>
        <taxon>Eukaryota</taxon>
        <taxon>Fungi</taxon>
        <taxon>Dikarya</taxon>
        <taxon>Ascomycota</taxon>
        <taxon>Saccharomycotina</taxon>
        <taxon>Pichiomycetes</taxon>
        <taxon>Pichiales</taxon>
        <taxon>Pichiaceae</taxon>
        <taxon>Pichia</taxon>
    </lineage>
</organism>
<dbReference type="Gene3D" id="1.10.10.2030">
    <property type="entry name" value="DNA/RNA-binding protein Kin17, conserved domain"/>
    <property type="match status" value="1"/>
</dbReference>
<dbReference type="InterPro" id="IPR019447">
    <property type="entry name" value="DNA/RNA-bd_Kin17_WH-like_dom"/>
</dbReference>
<dbReference type="Proteomes" id="UP001378960">
    <property type="component" value="Unassembled WGS sequence"/>
</dbReference>
<reference evidence="2 3" key="1">
    <citation type="journal article" date="2023" name="Elife">
        <title>Identification of key yeast species and microbe-microbe interactions impacting larval growth of Drosophila in the wild.</title>
        <authorList>
            <person name="Mure A."/>
            <person name="Sugiura Y."/>
            <person name="Maeda R."/>
            <person name="Honda K."/>
            <person name="Sakurai N."/>
            <person name="Takahashi Y."/>
            <person name="Watada M."/>
            <person name="Katoh T."/>
            <person name="Gotoh A."/>
            <person name="Gotoh Y."/>
            <person name="Taniguchi I."/>
            <person name="Nakamura K."/>
            <person name="Hayashi T."/>
            <person name="Katayama T."/>
            <person name="Uemura T."/>
            <person name="Hattori Y."/>
        </authorList>
    </citation>
    <scope>NUCLEOTIDE SEQUENCE [LARGE SCALE GENOMIC DNA]</scope>
    <source>
        <strain evidence="2 3">PK-24</strain>
    </source>
</reference>
<keyword evidence="3" id="KW-1185">Reference proteome</keyword>
<accession>A0AAV5R9G7</accession>
<gene>
    <name evidence="2" type="ORF">DAPK24_045140</name>
</gene>
<dbReference type="GO" id="GO:0006974">
    <property type="term" value="P:DNA damage response"/>
    <property type="evidence" value="ECO:0007669"/>
    <property type="project" value="TreeGrafter"/>
</dbReference>
<dbReference type="GO" id="GO:0005634">
    <property type="term" value="C:nucleus"/>
    <property type="evidence" value="ECO:0007669"/>
    <property type="project" value="TreeGrafter"/>
</dbReference>
<sequence length="239" mass="27632">MGVFKDTPKSHYASKESRRRGLQKTRFYCSTCERQCLDQHGYDLHCKSETHIIRFRRAVQENGGSLNKLVNNKSNEFHKEMISTLRRHHGFKSVKLNNLYQEHIAVKGHVHLNATRWPSLTAYSRFLAQSGDARVWNENDGDEDDEYDEDTFSPSGITVAYMKKEINDNNNNDSNNNSKEVEYKDETIETVIINSETRTTDIDIPVTPTVTLPVEDIKVPQKPLEARRTLKFALKKKKT</sequence>
<dbReference type="GO" id="GO:0006260">
    <property type="term" value="P:DNA replication"/>
    <property type="evidence" value="ECO:0007669"/>
    <property type="project" value="TreeGrafter"/>
</dbReference>
<proteinExistence type="predicted"/>
<comment type="caution">
    <text evidence="2">The sequence shown here is derived from an EMBL/GenBank/DDBJ whole genome shotgun (WGS) entry which is preliminary data.</text>
</comment>
<evidence type="ECO:0000259" key="1">
    <source>
        <dbReference type="SMART" id="SM01253"/>
    </source>
</evidence>
<dbReference type="Pfam" id="PF25095">
    <property type="entry name" value="C2H2-zf_KIN17"/>
    <property type="match status" value="1"/>
</dbReference>
<evidence type="ECO:0000313" key="3">
    <source>
        <dbReference type="Proteomes" id="UP001378960"/>
    </source>
</evidence>
<dbReference type="PANTHER" id="PTHR12805">
    <property type="entry name" value="KIN17 KIN, ANTIGENIC DETERMINANT OF RECA PROTEIN HOMOLOG"/>
    <property type="match status" value="1"/>
</dbReference>